<evidence type="ECO:0000313" key="1">
    <source>
        <dbReference type="EMBL" id="OIN88319.1"/>
    </source>
</evidence>
<dbReference type="Proteomes" id="UP000183144">
    <property type="component" value="Unassembled WGS sequence"/>
</dbReference>
<proteinExistence type="predicted"/>
<dbReference type="AlphaFoldDB" id="A0A1J4RN73"/>
<accession>A0A1J4RN73</accession>
<comment type="caution">
    <text evidence="1">The sequence shown here is derived from an EMBL/GenBank/DDBJ whole genome shotgun (WGS) entry which is preliminary data.</text>
</comment>
<sequence length="560" mass="63471">MAVQLEQFHLTDGYEVHDLSGFGGLPLCQLIESTEGFIRSVTYKHKGQLMTASGDEVGALSGQTKIIRLTESMDFADASGTIYPALIFLKNIKYNDALLTVFQRQDFRRDRPQKQAALEILDSTFSGMTSAKASSVLEQWIDMLTYYNDQFTVRTVARGKDLQTAEGYLMFALAQIGVDQVMALPNVFPKLVAQKLKNVDLTKLYPESTYGIGRSMTVLPFVLPVEQRPDPELVNQVSGGHDEVERSLSNITNYAEKKIARSVVAYLKRNNINFESIPRRYLPVLEMYINGKSQREIIAALGLDDTVSLRKLVGRMMYQFSFGRSPGKPEYLRRTQVQTIADEDLIEIISGFCTQALDMKVPFSREDETVLKNYQELAFVKIIARKLLRLPENQRIEVVKGLLLEKAEQSVKVFGVEKSVINTFRRHFDTNFLDGVPLEVIFDGEKATQHDETQRRYINILSDIKALKLQYILPESAAEVVDFMQNYLHLTQRGLEKRAISLSLARDFNYEASYVSILHQKAALLADLVFIVKATPKGIGRNIMEAWTLLDFVDKAKKTI</sequence>
<evidence type="ECO:0000313" key="2">
    <source>
        <dbReference type="Proteomes" id="UP000183144"/>
    </source>
</evidence>
<gene>
    <name evidence="1" type="ORF">AUJ59_04175</name>
</gene>
<protein>
    <submittedName>
        <fullName evidence="1">Uncharacterized protein</fullName>
    </submittedName>
</protein>
<name>A0A1J4RN73_9BACT</name>
<reference evidence="1 2" key="1">
    <citation type="journal article" date="2016" name="Environ. Microbiol.">
        <title>Genomic resolution of a cold subsurface aquifer community provides metabolic insights for novel microbes adapted to high CO concentrations.</title>
        <authorList>
            <person name="Probst A.J."/>
            <person name="Castelle C.J."/>
            <person name="Singh A."/>
            <person name="Brown C.T."/>
            <person name="Anantharaman K."/>
            <person name="Sharon I."/>
            <person name="Hug L.A."/>
            <person name="Burstein D."/>
            <person name="Emerson J.B."/>
            <person name="Thomas B.C."/>
            <person name="Banfield J.F."/>
        </authorList>
    </citation>
    <scope>NUCLEOTIDE SEQUENCE [LARGE SCALE GENOMIC DNA]</scope>
    <source>
        <strain evidence="1">CG1_02_47_37</strain>
    </source>
</reference>
<organism evidence="1 2">
    <name type="scientific">Candidatus Beckwithbacteria bacterium CG1_02_47_37</name>
    <dbReference type="NCBI Taxonomy" id="1805034"/>
    <lineage>
        <taxon>Bacteria</taxon>
        <taxon>Candidatus Beckwithiibacteriota</taxon>
    </lineage>
</organism>
<dbReference type="EMBL" id="MNUI01000076">
    <property type="protein sequence ID" value="OIN88319.1"/>
    <property type="molecule type" value="Genomic_DNA"/>
</dbReference>